<dbReference type="GO" id="GO:0016509">
    <property type="term" value="F:long-chain (3S)-3-hydroxyacyl-CoA dehydrogenase (NAD+) activity"/>
    <property type="evidence" value="ECO:0007669"/>
    <property type="project" value="TreeGrafter"/>
</dbReference>
<gene>
    <name evidence="15" type="ORF">GTW20_01365</name>
</gene>
<dbReference type="Gene3D" id="1.10.1040.10">
    <property type="entry name" value="N-(1-d-carboxylethyl)-l-norvaline Dehydrogenase, domain 2"/>
    <property type="match status" value="2"/>
</dbReference>
<comment type="catalytic activity">
    <reaction evidence="12">
        <text>a (3S)-3-hydroxyacyl-CoA + NAD(+) = a 3-oxoacyl-CoA + NADH + H(+)</text>
        <dbReference type="Rhea" id="RHEA:22432"/>
        <dbReference type="ChEBI" id="CHEBI:15378"/>
        <dbReference type="ChEBI" id="CHEBI:57318"/>
        <dbReference type="ChEBI" id="CHEBI:57540"/>
        <dbReference type="ChEBI" id="CHEBI:57945"/>
        <dbReference type="ChEBI" id="CHEBI:90726"/>
        <dbReference type="EC" id="1.1.1.35"/>
    </reaction>
</comment>
<evidence type="ECO:0000256" key="7">
    <source>
        <dbReference type="ARBA" id="ARBA00023002"/>
    </source>
</evidence>
<evidence type="ECO:0000256" key="11">
    <source>
        <dbReference type="ARBA" id="ARBA00023268"/>
    </source>
</evidence>
<keyword evidence="6" id="KW-0442">Lipid degradation</keyword>
<keyword evidence="10" id="KW-0456">Lyase</keyword>
<evidence type="ECO:0000259" key="13">
    <source>
        <dbReference type="Pfam" id="PF00725"/>
    </source>
</evidence>
<dbReference type="InterPro" id="IPR013328">
    <property type="entry name" value="6PGD_dom2"/>
</dbReference>
<dbReference type="CDD" id="cd06558">
    <property type="entry name" value="crotonase-like"/>
    <property type="match status" value="1"/>
</dbReference>
<name>A0A7K2ILU0_9ACTN</name>
<dbReference type="AlphaFoldDB" id="A0A7K2ILU0"/>
<keyword evidence="11" id="KW-0511">Multifunctional enzyme</keyword>
<dbReference type="FunFam" id="3.40.50.720:FF:000009">
    <property type="entry name" value="Fatty oxidation complex, alpha subunit"/>
    <property type="match status" value="1"/>
</dbReference>
<evidence type="ECO:0000313" key="16">
    <source>
        <dbReference type="Proteomes" id="UP000467124"/>
    </source>
</evidence>
<keyword evidence="7" id="KW-0560">Oxidoreductase</keyword>
<evidence type="ECO:0000256" key="3">
    <source>
        <dbReference type="ARBA" id="ARBA00007005"/>
    </source>
</evidence>
<dbReference type="InterPro" id="IPR001753">
    <property type="entry name" value="Enoyl-CoA_hydra/iso"/>
</dbReference>
<protein>
    <submittedName>
        <fullName evidence="15">3-hydroxyacyl-CoA dehydrogenase</fullName>
    </submittedName>
</protein>
<dbReference type="Gene3D" id="3.40.50.720">
    <property type="entry name" value="NAD(P)-binding Rossmann-like Domain"/>
    <property type="match status" value="1"/>
</dbReference>
<dbReference type="Gene3D" id="3.90.226.10">
    <property type="entry name" value="2-enoyl-CoA Hydratase, Chain A, domain 1"/>
    <property type="match status" value="1"/>
</dbReference>
<evidence type="ECO:0000256" key="4">
    <source>
        <dbReference type="ARBA" id="ARBA00009463"/>
    </source>
</evidence>
<dbReference type="InterPro" id="IPR006176">
    <property type="entry name" value="3-OHacyl-CoA_DH_NAD-bd"/>
</dbReference>
<dbReference type="SUPFAM" id="SSF51735">
    <property type="entry name" value="NAD(P)-binding Rossmann-fold domains"/>
    <property type="match status" value="1"/>
</dbReference>
<evidence type="ECO:0000256" key="2">
    <source>
        <dbReference type="ARBA" id="ARBA00005086"/>
    </source>
</evidence>
<organism evidence="15 16">
    <name type="scientific">Nocardiopsis alba</name>
    <dbReference type="NCBI Taxonomy" id="53437"/>
    <lineage>
        <taxon>Bacteria</taxon>
        <taxon>Bacillati</taxon>
        <taxon>Actinomycetota</taxon>
        <taxon>Actinomycetes</taxon>
        <taxon>Streptosporangiales</taxon>
        <taxon>Nocardiopsidaceae</taxon>
        <taxon>Nocardiopsis</taxon>
    </lineage>
</organism>
<evidence type="ECO:0000256" key="5">
    <source>
        <dbReference type="ARBA" id="ARBA00022832"/>
    </source>
</evidence>
<evidence type="ECO:0000256" key="1">
    <source>
        <dbReference type="ARBA" id="ARBA00005005"/>
    </source>
</evidence>
<dbReference type="SUPFAM" id="SSF52096">
    <property type="entry name" value="ClpP/crotonase"/>
    <property type="match status" value="1"/>
</dbReference>
<keyword evidence="9" id="KW-0443">Lipid metabolism</keyword>
<dbReference type="InterPro" id="IPR008927">
    <property type="entry name" value="6-PGluconate_DH-like_C_sf"/>
</dbReference>
<dbReference type="RefSeq" id="WP_042283307.1">
    <property type="nucleotide sequence ID" value="NZ_BAZE01000006.1"/>
</dbReference>
<evidence type="ECO:0000256" key="6">
    <source>
        <dbReference type="ARBA" id="ARBA00022963"/>
    </source>
</evidence>
<evidence type="ECO:0000313" key="15">
    <source>
        <dbReference type="EMBL" id="MYR30951.1"/>
    </source>
</evidence>
<dbReference type="Proteomes" id="UP000467124">
    <property type="component" value="Unassembled WGS sequence"/>
</dbReference>
<comment type="caution">
    <text evidence="15">The sequence shown here is derived from an EMBL/GenBank/DDBJ whole genome shotgun (WGS) entry which is preliminary data.</text>
</comment>
<keyword evidence="8" id="KW-0520">NAD</keyword>
<dbReference type="InterPro" id="IPR006108">
    <property type="entry name" value="3HC_DH_C"/>
</dbReference>
<dbReference type="GO" id="GO:0004300">
    <property type="term" value="F:enoyl-CoA hydratase activity"/>
    <property type="evidence" value="ECO:0007669"/>
    <property type="project" value="TreeGrafter"/>
</dbReference>
<dbReference type="GO" id="GO:0070403">
    <property type="term" value="F:NAD+ binding"/>
    <property type="evidence" value="ECO:0007669"/>
    <property type="project" value="InterPro"/>
</dbReference>
<dbReference type="InterPro" id="IPR036291">
    <property type="entry name" value="NAD(P)-bd_dom_sf"/>
</dbReference>
<dbReference type="UniPathway" id="UPA00659"/>
<dbReference type="InterPro" id="IPR029045">
    <property type="entry name" value="ClpP/crotonase-like_dom_sf"/>
</dbReference>
<dbReference type="PANTHER" id="PTHR43612">
    <property type="entry name" value="TRIFUNCTIONAL ENZYME SUBUNIT ALPHA"/>
    <property type="match status" value="1"/>
</dbReference>
<accession>A0A7K2ILU0</accession>
<dbReference type="EMBL" id="WWHY01000001">
    <property type="protein sequence ID" value="MYR30951.1"/>
    <property type="molecule type" value="Genomic_DNA"/>
</dbReference>
<dbReference type="SUPFAM" id="SSF48179">
    <property type="entry name" value="6-phosphogluconate dehydrogenase C-terminal domain-like"/>
    <property type="match status" value="2"/>
</dbReference>
<proteinExistence type="inferred from homology"/>
<comment type="pathway">
    <text evidence="2">Lipid metabolism; butanoate metabolism.</text>
</comment>
<evidence type="ECO:0000256" key="10">
    <source>
        <dbReference type="ARBA" id="ARBA00023239"/>
    </source>
</evidence>
<sequence length="697" mass="73895">MSTAIEQARELFKDEVVTNAISRDVELPYGAGTAVLITLDNGHDHTKPNTFGPGGLLSLDAAIEAAKARTDIVAVAVTGKPFIFAVGADLTGVPAIRTHEQAEAIGKLGHDTFRKLGELDVPTFALVNGAAMGGGVEVALHCTYRTISSGVPAFALPEAFLGLVPGWGGTYLLPNLIGAEKALKLIVDNPLAQNKMIKGPQVFEMGIADAIFDPADFVEESLRWAAKVLKGDVTVERPEVDKGEAWDNAVNMARFVVEGKLHGAAPAPARAVELVAEAKNRSRDEGFAAEDEALADLIMSPELKAGLYAFDLVQKRAKRPAGAPDKSLARKVTKVGVVGAGLMAGQLALLFARRLDVPVVMTDLDQERLDKGVAYVHGEVDKLLKKGRVNQDKANHLKALVTGSLTKDAFSDADFVIEAVFERMDIKKQVFAEVEAVVSPEAILATNTSSLSITEMASELRHPERVVGFHFFNPVAVLPLLEIIRGDKTDDASLATAFAVSKKLKKTSVLCKDAPAFVVNRLLTLFMGEVLGAVAEGTEPEVADRAVAPLGLPMSPLMLLQLVGPAVGLHVAETLNEAFPERFAVSPQLKAVVDAGKTAIFAPDLSIDPEVKALLAGGDSPSEESAILDRALRALAKEIHLMLEEGVVAEAADIDLCLITGAGWPFHTGGITPYLDKVGVSTAVNGKPFHEGDPKAF</sequence>
<comment type="pathway">
    <text evidence="1">Lipid metabolism; fatty acid beta-oxidation.</text>
</comment>
<dbReference type="GO" id="GO:0006635">
    <property type="term" value="P:fatty acid beta-oxidation"/>
    <property type="evidence" value="ECO:0007669"/>
    <property type="project" value="UniProtKB-UniPathway"/>
</dbReference>
<keyword evidence="5" id="KW-0276">Fatty acid metabolism</keyword>
<feature type="domain" description="3-hydroxyacyl-CoA dehydrogenase NAD binding" evidence="14">
    <location>
        <begin position="334"/>
        <end position="513"/>
    </location>
</feature>
<dbReference type="InterPro" id="IPR050136">
    <property type="entry name" value="FA_oxidation_alpha_subunit"/>
</dbReference>
<dbReference type="Pfam" id="PF02737">
    <property type="entry name" value="3HCDH_N"/>
    <property type="match status" value="1"/>
</dbReference>
<evidence type="ECO:0000256" key="9">
    <source>
        <dbReference type="ARBA" id="ARBA00023098"/>
    </source>
</evidence>
<feature type="domain" description="3-hydroxyacyl-CoA dehydrogenase C-terminal" evidence="13">
    <location>
        <begin position="517"/>
        <end position="597"/>
    </location>
</feature>
<dbReference type="GeneID" id="91391970"/>
<dbReference type="Pfam" id="PF00378">
    <property type="entry name" value="ECH_1"/>
    <property type="match status" value="1"/>
</dbReference>
<dbReference type="PANTHER" id="PTHR43612:SF3">
    <property type="entry name" value="TRIFUNCTIONAL ENZYME SUBUNIT ALPHA, MITOCHONDRIAL"/>
    <property type="match status" value="1"/>
</dbReference>
<comment type="similarity">
    <text evidence="3">In the central section; belongs to the 3-hydroxyacyl-CoA dehydrogenase family.</text>
</comment>
<evidence type="ECO:0000256" key="12">
    <source>
        <dbReference type="ARBA" id="ARBA00049556"/>
    </source>
</evidence>
<evidence type="ECO:0000259" key="14">
    <source>
        <dbReference type="Pfam" id="PF02737"/>
    </source>
</evidence>
<dbReference type="Pfam" id="PF00725">
    <property type="entry name" value="3HCDH"/>
    <property type="match status" value="1"/>
</dbReference>
<comment type="similarity">
    <text evidence="4">Belongs to the 3-hydroxyacyl-CoA dehydrogenase family.</text>
</comment>
<reference evidence="15 16" key="1">
    <citation type="journal article" date="2019" name="Nat. Commun.">
        <title>The antimicrobial potential of Streptomyces from insect microbiomes.</title>
        <authorList>
            <person name="Chevrette M.G."/>
            <person name="Carlson C.M."/>
            <person name="Ortega H.E."/>
            <person name="Thomas C."/>
            <person name="Ananiev G.E."/>
            <person name="Barns K.J."/>
            <person name="Book A.J."/>
            <person name="Cagnazzo J."/>
            <person name="Carlos C."/>
            <person name="Flanigan W."/>
            <person name="Grubbs K.J."/>
            <person name="Horn H.A."/>
            <person name="Hoffmann F.M."/>
            <person name="Klassen J.L."/>
            <person name="Knack J.J."/>
            <person name="Lewin G.R."/>
            <person name="McDonald B.R."/>
            <person name="Muller L."/>
            <person name="Melo W.G.P."/>
            <person name="Pinto-Tomas A.A."/>
            <person name="Schmitz A."/>
            <person name="Wendt-Pienkowski E."/>
            <person name="Wildman S."/>
            <person name="Zhao M."/>
            <person name="Zhang F."/>
            <person name="Bugni T.S."/>
            <person name="Andes D.R."/>
            <person name="Pupo M.T."/>
            <person name="Currie C.R."/>
        </authorList>
    </citation>
    <scope>NUCLEOTIDE SEQUENCE [LARGE SCALE GENOMIC DNA]</scope>
    <source>
        <strain evidence="15 16">SID5840</strain>
    </source>
</reference>
<evidence type="ECO:0000256" key="8">
    <source>
        <dbReference type="ARBA" id="ARBA00023027"/>
    </source>
</evidence>